<accession>A0A0R3T6C6</accession>
<dbReference type="WBParaSite" id="HNAJ_0000261401-mRNA-1">
    <property type="protein sequence ID" value="HNAJ_0000261401-mRNA-1"/>
    <property type="gene ID" value="HNAJ_0000261401"/>
</dbReference>
<reference evidence="4" key="1">
    <citation type="submission" date="2017-02" db="UniProtKB">
        <authorList>
            <consortium name="WormBaseParasite"/>
        </authorList>
    </citation>
    <scope>IDENTIFICATION</scope>
</reference>
<gene>
    <name evidence="2" type="ORF">HNAJ_LOCUS2613</name>
</gene>
<evidence type="ECO:0000313" key="2">
    <source>
        <dbReference type="EMBL" id="VDN98472.1"/>
    </source>
</evidence>
<dbReference type="AlphaFoldDB" id="A0A0R3T6C6"/>
<evidence type="ECO:0000313" key="3">
    <source>
        <dbReference type="Proteomes" id="UP000278807"/>
    </source>
</evidence>
<dbReference type="EMBL" id="UZAE01001317">
    <property type="protein sequence ID" value="VDN98472.1"/>
    <property type="molecule type" value="Genomic_DNA"/>
</dbReference>
<proteinExistence type="predicted"/>
<feature type="compositionally biased region" description="Gly residues" evidence="1">
    <location>
        <begin position="76"/>
        <end position="89"/>
    </location>
</feature>
<sequence>MNHFNYNYNFSLKKAYIFILEFFEVRRKVVVEEEEEEGGKELWSTIIAIREERMEFKNFVTDNRICSSSGSSSSSSGGGGGGGGGGGIRVDGRVQTSQCRMYPLSRGEGESPPLMERTRPISTQICTLCESLDTQPEMTSSLCTLCMTAEGVIFDTQPESKPFLFLSALNGKFSIEPMYTSGFQTPYSDTLIRHPMKPGDSNKKRPEKMDAVASEFPAYLI</sequence>
<reference evidence="2 3" key="2">
    <citation type="submission" date="2018-11" db="EMBL/GenBank/DDBJ databases">
        <authorList>
            <consortium name="Pathogen Informatics"/>
        </authorList>
    </citation>
    <scope>NUCLEOTIDE SEQUENCE [LARGE SCALE GENOMIC DNA]</scope>
</reference>
<evidence type="ECO:0000256" key="1">
    <source>
        <dbReference type="SAM" id="MobiDB-lite"/>
    </source>
</evidence>
<protein>
    <submittedName>
        <fullName evidence="2 4">Uncharacterized protein</fullName>
    </submittedName>
</protein>
<organism evidence="4">
    <name type="scientific">Rodentolepis nana</name>
    <name type="common">Dwarf tapeworm</name>
    <name type="synonym">Hymenolepis nana</name>
    <dbReference type="NCBI Taxonomy" id="102285"/>
    <lineage>
        <taxon>Eukaryota</taxon>
        <taxon>Metazoa</taxon>
        <taxon>Spiralia</taxon>
        <taxon>Lophotrochozoa</taxon>
        <taxon>Platyhelminthes</taxon>
        <taxon>Cestoda</taxon>
        <taxon>Eucestoda</taxon>
        <taxon>Cyclophyllidea</taxon>
        <taxon>Hymenolepididae</taxon>
        <taxon>Rodentolepis</taxon>
    </lineage>
</organism>
<dbReference type="Proteomes" id="UP000278807">
    <property type="component" value="Unassembled WGS sequence"/>
</dbReference>
<name>A0A0R3T6C6_RODNA</name>
<evidence type="ECO:0000313" key="4">
    <source>
        <dbReference type="WBParaSite" id="HNAJ_0000261401-mRNA-1"/>
    </source>
</evidence>
<feature type="region of interest" description="Disordered" evidence="1">
    <location>
        <begin position="66"/>
        <end position="90"/>
    </location>
</feature>
<keyword evidence="3" id="KW-1185">Reference proteome</keyword>